<accession>A0A7C9IU75</accession>
<keyword evidence="4" id="KW-0049">Antioxidant</keyword>
<dbReference type="PANTHER" id="PTHR10430:SF16">
    <property type="entry name" value="PEROXIREDOXIN-5, MITOCHONDRIAL"/>
    <property type="match status" value="1"/>
</dbReference>
<evidence type="ECO:0000256" key="3">
    <source>
        <dbReference type="PIRSR" id="PIRSR637944-1"/>
    </source>
</evidence>
<sequence length="162" mass="17467">MTIGVGDKVPNATLIRSGENGYEQIELSDLMAGKRIVIFGLPGAYTATCTQAHMPSFVRTYDAFREKGIDAIYCITVNDAQVAAHWADATGATEVGIEVLADATSEWTKAAGLEFSAPPVGFFDRCQRCAMVVNDGTIEVFQMETERGVCNMTAGETLLEMI</sequence>
<evidence type="ECO:0000256" key="2">
    <source>
        <dbReference type="ARBA" id="ARBA00023002"/>
    </source>
</evidence>
<comment type="catalytic activity">
    <reaction evidence="4">
        <text>a hydroperoxide + 2 glutathione = an alcohol + glutathione disulfide + H2O</text>
        <dbReference type="Rhea" id="RHEA:62632"/>
        <dbReference type="ChEBI" id="CHEBI:15377"/>
        <dbReference type="ChEBI" id="CHEBI:30879"/>
        <dbReference type="ChEBI" id="CHEBI:35924"/>
        <dbReference type="ChEBI" id="CHEBI:57925"/>
        <dbReference type="ChEBI" id="CHEBI:58297"/>
        <dbReference type="EC" id="1.11.1.27"/>
    </reaction>
</comment>
<feature type="domain" description="Thioredoxin" evidence="5">
    <location>
        <begin position="3"/>
        <end position="162"/>
    </location>
</feature>
<protein>
    <recommendedName>
        <fullName evidence="4">Glutathione-dependent peroxiredoxin</fullName>
        <ecNumber evidence="4">1.11.1.27</ecNumber>
    </recommendedName>
</protein>
<dbReference type="InterPro" id="IPR013766">
    <property type="entry name" value="Thioredoxin_domain"/>
</dbReference>
<dbReference type="GO" id="GO:0042744">
    <property type="term" value="P:hydrogen peroxide catabolic process"/>
    <property type="evidence" value="ECO:0007669"/>
    <property type="project" value="TreeGrafter"/>
</dbReference>
<reference evidence="6 7" key="2">
    <citation type="submission" date="2020-03" db="EMBL/GenBank/DDBJ databases">
        <title>Kangsaoukella pontilimi gen. nov., sp. nov., a new member of the family Rhodobacteraceae isolated from a tidal mudflat.</title>
        <authorList>
            <person name="Kim I.S."/>
        </authorList>
    </citation>
    <scope>NUCLEOTIDE SEQUENCE [LARGE SCALE GENOMIC DNA]</scope>
    <source>
        <strain evidence="6 7">GH1-50</strain>
    </source>
</reference>
<dbReference type="GO" id="GO:0045454">
    <property type="term" value="P:cell redox homeostasis"/>
    <property type="evidence" value="ECO:0007669"/>
    <property type="project" value="TreeGrafter"/>
</dbReference>
<dbReference type="RefSeq" id="WP_160765424.1">
    <property type="nucleotide sequence ID" value="NZ_WUPT01000003.1"/>
</dbReference>
<dbReference type="EMBL" id="WUPT01000003">
    <property type="protein sequence ID" value="MXQ09505.1"/>
    <property type="molecule type" value="Genomic_DNA"/>
</dbReference>
<dbReference type="Pfam" id="PF08534">
    <property type="entry name" value="Redoxin"/>
    <property type="match status" value="1"/>
</dbReference>
<dbReference type="Gene3D" id="3.40.30.10">
    <property type="entry name" value="Glutaredoxin"/>
    <property type="match status" value="1"/>
</dbReference>
<dbReference type="AlphaFoldDB" id="A0A7C9IU75"/>
<keyword evidence="4" id="KW-0676">Redox-active center</keyword>
<dbReference type="InterPro" id="IPR036249">
    <property type="entry name" value="Thioredoxin-like_sf"/>
</dbReference>
<organism evidence="6 7">
    <name type="scientific">Kangsaoukella pontilimi</name>
    <dbReference type="NCBI Taxonomy" id="2691042"/>
    <lineage>
        <taxon>Bacteria</taxon>
        <taxon>Pseudomonadati</taxon>
        <taxon>Pseudomonadota</taxon>
        <taxon>Alphaproteobacteria</taxon>
        <taxon>Rhodobacterales</taxon>
        <taxon>Paracoccaceae</taxon>
        <taxon>Kangsaoukella</taxon>
    </lineage>
</organism>
<dbReference type="GO" id="GO:0008379">
    <property type="term" value="F:thioredoxin peroxidase activity"/>
    <property type="evidence" value="ECO:0007669"/>
    <property type="project" value="InterPro"/>
</dbReference>
<dbReference type="PROSITE" id="PS51352">
    <property type="entry name" value="THIOREDOXIN_2"/>
    <property type="match status" value="1"/>
</dbReference>
<comment type="similarity">
    <text evidence="4">Belongs to the peroxiredoxin family. Prx5 subfamily.</text>
</comment>
<keyword evidence="2 4" id="KW-0560">Oxidoreductase</keyword>
<evidence type="ECO:0000259" key="5">
    <source>
        <dbReference type="PROSITE" id="PS51352"/>
    </source>
</evidence>
<comment type="function">
    <text evidence="4">Thiol-specific peroxidase that catalyzes the reduction of hydrogen peroxide and organic hydroperoxides to water and alcohols, respectively. Plays a role in cell protection against oxidative stress by detoxifying peroxides.</text>
</comment>
<dbReference type="InterPro" id="IPR037944">
    <property type="entry name" value="PRX5-like"/>
</dbReference>
<dbReference type="SUPFAM" id="SSF52833">
    <property type="entry name" value="Thioredoxin-like"/>
    <property type="match status" value="1"/>
</dbReference>
<dbReference type="GO" id="GO:0034599">
    <property type="term" value="P:cellular response to oxidative stress"/>
    <property type="evidence" value="ECO:0007669"/>
    <property type="project" value="InterPro"/>
</dbReference>
<dbReference type="PANTHER" id="PTHR10430">
    <property type="entry name" value="PEROXIREDOXIN"/>
    <property type="match status" value="1"/>
</dbReference>
<evidence type="ECO:0000313" key="6">
    <source>
        <dbReference type="EMBL" id="MXQ09505.1"/>
    </source>
</evidence>
<dbReference type="CDD" id="cd03013">
    <property type="entry name" value="PRX5_like"/>
    <property type="match status" value="1"/>
</dbReference>
<feature type="active site" description="Cysteine sulfenic acid (-SOH) intermediate" evidence="3">
    <location>
        <position position="49"/>
    </location>
</feature>
<dbReference type="InterPro" id="IPR013740">
    <property type="entry name" value="Redoxin"/>
</dbReference>
<dbReference type="Proteomes" id="UP000480350">
    <property type="component" value="Unassembled WGS sequence"/>
</dbReference>
<dbReference type="GO" id="GO:0005737">
    <property type="term" value="C:cytoplasm"/>
    <property type="evidence" value="ECO:0007669"/>
    <property type="project" value="TreeGrafter"/>
</dbReference>
<name>A0A7C9IU75_9RHOB</name>
<keyword evidence="1 4" id="KW-0575">Peroxidase</keyword>
<evidence type="ECO:0000256" key="1">
    <source>
        <dbReference type="ARBA" id="ARBA00022559"/>
    </source>
</evidence>
<proteinExistence type="inferred from homology"/>
<comment type="caution">
    <text evidence="6">The sequence shown here is derived from an EMBL/GenBank/DDBJ whole genome shotgun (WGS) entry which is preliminary data.</text>
</comment>
<reference evidence="6 7" key="1">
    <citation type="submission" date="2019-12" db="EMBL/GenBank/DDBJ databases">
        <authorList>
            <person name="Lee S.D."/>
        </authorList>
    </citation>
    <scope>NUCLEOTIDE SEQUENCE [LARGE SCALE GENOMIC DNA]</scope>
    <source>
        <strain evidence="6 7">GH1-50</strain>
    </source>
</reference>
<evidence type="ECO:0000313" key="7">
    <source>
        <dbReference type="Proteomes" id="UP000480350"/>
    </source>
</evidence>
<dbReference type="EC" id="1.11.1.27" evidence="4"/>
<evidence type="ECO:0000256" key="4">
    <source>
        <dbReference type="RuleBase" id="RU366011"/>
    </source>
</evidence>
<keyword evidence="7" id="KW-1185">Reference proteome</keyword>
<gene>
    <name evidence="6" type="ORF">GQ651_16790</name>
</gene>